<evidence type="ECO:0000313" key="3">
    <source>
        <dbReference type="EMBL" id="MCP2263487.1"/>
    </source>
</evidence>
<keyword evidence="4" id="KW-1185">Reference proteome</keyword>
<dbReference type="GO" id="GO:0009898">
    <property type="term" value="C:cytoplasmic side of plasma membrane"/>
    <property type="evidence" value="ECO:0007669"/>
    <property type="project" value="TreeGrafter"/>
</dbReference>
<keyword evidence="3" id="KW-0347">Helicase</keyword>
<dbReference type="GO" id="GO:0004386">
    <property type="term" value="F:helicase activity"/>
    <property type="evidence" value="ECO:0007669"/>
    <property type="project" value="UniProtKB-KW"/>
</dbReference>
<dbReference type="PANTHER" id="PTHR43384:SF11">
    <property type="entry name" value="SEPTUM SITE DETERMINING PROTEIN"/>
    <property type="match status" value="1"/>
</dbReference>
<dbReference type="SUPFAM" id="SSF52540">
    <property type="entry name" value="P-loop containing nucleoside triphosphate hydrolases"/>
    <property type="match status" value="1"/>
</dbReference>
<dbReference type="PANTHER" id="PTHR43384">
    <property type="entry name" value="SEPTUM SITE-DETERMINING PROTEIN MIND HOMOLOG, CHLOROPLASTIC-RELATED"/>
    <property type="match status" value="1"/>
</dbReference>
<gene>
    <name evidence="3" type="ORF">APR03_000818</name>
</gene>
<dbReference type="Gene3D" id="3.40.50.300">
    <property type="entry name" value="P-loop containing nucleotide triphosphate hydrolases"/>
    <property type="match status" value="1"/>
</dbReference>
<evidence type="ECO:0000313" key="4">
    <source>
        <dbReference type="Proteomes" id="UP001139493"/>
    </source>
</evidence>
<dbReference type="RefSeq" id="WP_253833067.1">
    <property type="nucleotide sequence ID" value="NZ_JAMTCS010000002.1"/>
</dbReference>
<keyword evidence="3" id="KW-0378">Hydrolase</keyword>
<comment type="caution">
    <text evidence="3">The sequence shown here is derived from an EMBL/GenBank/DDBJ whole genome shotgun (WGS) entry which is preliminary data.</text>
</comment>
<accession>A0A9X2G1E0</accession>
<organism evidence="3 4">
    <name type="scientific">Promicromonospora thailandica</name>
    <dbReference type="NCBI Taxonomy" id="765201"/>
    <lineage>
        <taxon>Bacteria</taxon>
        <taxon>Bacillati</taxon>
        <taxon>Actinomycetota</taxon>
        <taxon>Actinomycetes</taxon>
        <taxon>Micrococcales</taxon>
        <taxon>Promicromonosporaceae</taxon>
        <taxon>Promicromonospora</taxon>
    </lineage>
</organism>
<dbReference type="InterPro" id="IPR022521">
    <property type="entry name" value="Rv3660c"/>
</dbReference>
<evidence type="ECO:0000256" key="2">
    <source>
        <dbReference type="ARBA" id="ARBA00022840"/>
    </source>
</evidence>
<evidence type="ECO:0000256" key="1">
    <source>
        <dbReference type="ARBA" id="ARBA00022741"/>
    </source>
</evidence>
<proteinExistence type="predicted"/>
<dbReference type="AlphaFoldDB" id="A0A9X2G1E0"/>
<dbReference type="InterPro" id="IPR027417">
    <property type="entry name" value="P-loop_NTPase"/>
</dbReference>
<reference evidence="3" key="1">
    <citation type="submission" date="2022-06" db="EMBL/GenBank/DDBJ databases">
        <title>Genomic Encyclopedia of Archaeal and Bacterial Type Strains, Phase II (KMG-II): from individual species to whole genera.</title>
        <authorList>
            <person name="Goeker M."/>
        </authorList>
    </citation>
    <scope>NUCLEOTIDE SEQUENCE</scope>
    <source>
        <strain evidence="3">DSM 26652</strain>
    </source>
</reference>
<dbReference type="GO" id="GO:0005829">
    <property type="term" value="C:cytosol"/>
    <property type="evidence" value="ECO:0007669"/>
    <property type="project" value="TreeGrafter"/>
</dbReference>
<dbReference type="InterPro" id="IPR050625">
    <property type="entry name" value="ParA/MinD_ATPase"/>
</dbReference>
<dbReference type="Pfam" id="PF10609">
    <property type="entry name" value="ParA"/>
    <property type="match status" value="1"/>
</dbReference>
<dbReference type="InterPro" id="IPR033756">
    <property type="entry name" value="YlxH/NBP35"/>
</dbReference>
<protein>
    <submittedName>
        <fullName evidence="3">Helicase/secretion neighborhood CpaE-like protein</fullName>
    </submittedName>
</protein>
<keyword evidence="2" id="KW-0067">ATP-binding</keyword>
<dbReference type="NCBIfam" id="TIGR03815">
    <property type="entry name" value="CpaE_hom_Actino"/>
    <property type="match status" value="1"/>
</dbReference>
<sequence length="243" mass="24196">MVGAAYEGSEPGRVVGVIGACGGAGASVVAACLAHGLRRTGERATLVDLDAHGPGLQLLLGNDGARGARWPDLAEARGDVDGAGLVAALPRWGVVPVVSGTASGPPPDDDVVLDVCRGLVRSGETLVLDLPRPGAHGPAVRTLLAGCTTVLVVVPLTLRAAVGARRLHHALGEAGTSDVRLVGRAPAPGAVDDGEIEAGLGLPVVATMPRDERLARAVEAGAGPAVSSRSRLGRFAGDLASAL</sequence>
<dbReference type="EMBL" id="JAMTCS010000002">
    <property type="protein sequence ID" value="MCP2263487.1"/>
    <property type="molecule type" value="Genomic_DNA"/>
</dbReference>
<keyword evidence="1" id="KW-0547">Nucleotide-binding</keyword>
<dbReference type="GO" id="GO:0051782">
    <property type="term" value="P:negative regulation of cell division"/>
    <property type="evidence" value="ECO:0007669"/>
    <property type="project" value="TreeGrafter"/>
</dbReference>
<dbReference type="GO" id="GO:0016887">
    <property type="term" value="F:ATP hydrolysis activity"/>
    <property type="evidence" value="ECO:0007669"/>
    <property type="project" value="TreeGrafter"/>
</dbReference>
<dbReference type="GO" id="GO:0005524">
    <property type="term" value="F:ATP binding"/>
    <property type="evidence" value="ECO:0007669"/>
    <property type="project" value="UniProtKB-KW"/>
</dbReference>
<dbReference type="Proteomes" id="UP001139493">
    <property type="component" value="Unassembled WGS sequence"/>
</dbReference>
<name>A0A9X2G1E0_9MICO</name>